<reference evidence="1" key="1">
    <citation type="submission" date="2018-07" db="EMBL/GenBank/DDBJ databases">
        <authorList>
            <consortium name="GenomeTrakr network: Whole genome sequencing for foodborne pathogen traceback"/>
        </authorList>
    </citation>
    <scope>NUCLEOTIDE SEQUENCE</scope>
    <source>
        <strain evidence="1">CFSAN018538</strain>
    </source>
</reference>
<sequence length="26" mass="2882">QTNDQSGFTQCMSAYSTRDGIKVKES</sequence>
<evidence type="ECO:0000313" key="1">
    <source>
        <dbReference type="EMBL" id="EBP0014093.1"/>
    </source>
</evidence>
<dbReference type="EMBL" id="AAGKHU010000242">
    <property type="protein sequence ID" value="EBP0014093.1"/>
    <property type="molecule type" value="Genomic_DNA"/>
</dbReference>
<name>A0A5U2F8E2_SALER</name>
<organism evidence="1">
    <name type="scientific">Salmonella enterica</name>
    <name type="common">Salmonella choleraesuis</name>
    <dbReference type="NCBI Taxonomy" id="28901"/>
    <lineage>
        <taxon>Bacteria</taxon>
        <taxon>Pseudomonadati</taxon>
        <taxon>Pseudomonadota</taxon>
        <taxon>Gammaproteobacteria</taxon>
        <taxon>Enterobacterales</taxon>
        <taxon>Enterobacteriaceae</taxon>
        <taxon>Salmonella</taxon>
    </lineage>
</organism>
<protein>
    <submittedName>
        <fullName evidence="1">Ead/Ea22-like family protein</fullName>
    </submittedName>
</protein>
<comment type="caution">
    <text evidence="1">The sequence shown here is derived from an EMBL/GenBank/DDBJ whole genome shotgun (WGS) entry which is preliminary data.</text>
</comment>
<dbReference type="AlphaFoldDB" id="A0A5U2F8E2"/>
<proteinExistence type="predicted"/>
<feature type="non-terminal residue" evidence="1">
    <location>
        <position position="1"/>
    </location>
</feature>
<gene>
    <name evidence="1" type="ORF">HX37_26030</name>
</gene>
<accession>A0A5U2F8E2</accession>